<name>A0AAN6NDU9_9PEZI</name>
<gene>
    <name evidence="2" type="ORF">QBC46DRAFT_375856</name>
</gene>
<sequence>MIAPKSDSNHGQFADSKADLPRHSVCEVLEPGLPLLPRQRVQIGIGMPGLNTPILEPDFVLWSVFSTRAPQQLGESINTNSYEIITWRNPWFIARTRDDPCHYSEAPFFFPLLRQFMHQDPLSRPFRPDRCSTRGGRRIGGDLNRTFKSNAPVPVFRSRRCKGSAQARPQHHHLPARPSLQRNAPLPSLSRTWPRGLRSSEAGTSTTRWSPSSGNIAGVGPIEAQILRMRRPAERRKAIC</sequence>
<evidence type="ECO:0000313" key="2">
    <source>
        <dbReference type="EMBL" id="KAK3943957.1"/>
    </source>
</evidence>
<dbReference type="EMBL" id="MU853762">
    <property type="protein sequence ID" value="KAK3943957.1"/>
    <property type="molecule type" value="Genomic_DNA"/>
</dbReference>
<keyword evidence="3" id="KW-1185">Reference proteome</keyword>
<evidence type="ECO:0000313" key="3">
    <source>
        <dbReference type="Proteomes" id="UP001303473"/>
    </source>
</evidence>
<accession>A0AAN6NDU9</accession>
<comment type="caution">
    <text evidence="2">The sequence shown here is derived from an EMBL/GenBank/DDBJ whole genome shotgun (WGS) entry which is preliminary data.</text>
</comment>
<evidence type="ECO:0000256" key="1">
    <source>
        <dbReference type="SAM" id="MobiDB-lite"/>
    </source>
</evidence>
<protein>
    <submittedName>
        <fullName evidence="2">Uncharacterized protein</fullName>
    </submittedName>
</protein>
<reference evidence="3" key="1">
    <citation type="journal article" date="2023" name="Mol. Phylogenet. Evol.">
        <title>Genome-scale phylogeny and comparative genomics of the fungal order Sordariales.</title>
        <authorList>
            <person name="Hensen N."/>
            <person name="Bonometti L."/>
            <person name="Westerberg I."/>
            <person name="Brannstrom I.O."/>
            <person name="Guillou S."/>
            <person name="Cros-Aarteil S."/>
            <person name="Calhoun S."/>
            <person name="Haridas S."/>
            <person name="Kuo A."/>
            <person name="Mondo S."/>
            <person name="Pangilinan J."/>
            <person name="Riley R."/>
            <person name="LaButti K."/>
            <person name="Andreopoulos B."/>
            <person name="Lipzen A."/>
            <person name="Chen C."/>
            <person name="Yan M."/>
            <person name="Daum C."/>
            <person name="Ng V."/>
            <person name="Clum A."/>
            <person name="Steindorff A."/>
            <person name="Ohm R.A."/>
            <person name="Martin F."/>
            <person name="Silar P."/>
            <person name="Natvig D.O."/>
            <person name="Lalanne C."/>
            <person name="Gautier V."/>
            <person name="Ament-Velasquez S.L."/>
            <person name="Kruys A."/>
            <person name="Hutchinson M.I."/>
            <person name="Powell A.J."/>
            <person name="Barry K."/>
            <person name="Miller A.N."/>
            <person name="Grigoriev I.V."/>
            <person name="Debuchy R."/>
            <person name="Gladieux P."/>
            <person name="Hiltunen Thoren M."/>
            <person name="Johannesson H."/>
        </authorList>
    </citation>
    <scope>NUCLEOTIDE SEQUENCE [LARGE SCALE GENOMIC DNA]</scope>
    <source>
        <strain evidence="3">CBS 340.73</strain>
    </source>
</reference>
<dbReference type="Proteomes" id="UP001303473">
    <property type="component" value="Unassembled WGS sequence"/>
</dbReference>
<feature type="compositionally biased region" description="Polar residues" evidence="1">
    <location>
        <begin position="201"/>
        <end position="215"/>
    </location>
</feature>
<feature type="region of interest" description="Disordered" evidence="1">
    <location>
        <begin position="161"/>
        <end position="218"/>
    </location>
</feature>
<organism evidence="2 3">
    <name type="scientific">Diplogelasinospora grovesii</name>
    <dbReference type="NCBI Taxonomy" id="303347"/>
    <lineage>
        <taxon>Eukaryota</taxon>
        <taxon>Fungi</taxon>
        <taxon>Dikarya</taxon>
        <taxon>Ascomycota</taxon>
        <taxon>Pezizomycotina</taxon>
        <taxon>Sordariomycetes</taxon>
        <taxon>Sordariomycetidae</taxon>
        <taxon>Sordariales</taxon>
        <taxon>Diplogelasinosporaceae</taxon>
        <taxon>Diplogelasinospora</taxon>
    </lineage>
</organism>
<dbReference type="AlphaFoldDB" id="A0AAN6NDU9"/>
<proteinExistence type="predicted"/>